<dbReference type="AlphaFoldDB" id="A0AAV9WTX9"/>
<protein>
    <recommendedName>
        <fullName evidence="7">Rhamnogalacturonan endolyase</fullName>
    </recommendedName>
</protein>
<keyword evidence="1" id="KW-0325">Glycoprotein</keyword>
<dbReference type="InterPro" id="IPR029411">
    <property type="entry name" value="RG-lyase_III"/>
</dbReference>
<proteinExistence type="predicted"/>
<dbReference type="InterPro" id="IPR029413">
    <property type="entry name" value="RG-lyase_II"/>
</dbReference>
<dbReference type="EMBL" id="JAVHJO010000018">
    <property type="protein sequence ID" value="KAK6524069.1"/>
    <property type="molecule type" value="Genomic_DNA"/>
</dbReference>
<feature type="domain" description="Rhamnogalacturonan lyase" evidence="3">
    <location>
        <begin position="449"/>
        <end position="662"/>
    </location>
</feature>
<comment type="caution">
    <text evidence="5">The sequence shown here is derived from an EMBL/GenBank/DDBJ whole genome shotgun (WGS) entry which is preliminary data.</text>
</comment>
<name>A0AAV9WTX9_9PEZI</name>
<evidence type="ECO:0000259" key="3">
    <source>
        <dbReference type="Pfam" id="PF14683"/>
    </source>
</evidence>
<dbReference type="InterPro" id="IPR051850">
    <property type="entry name" value="Polysacch_Lyase_4"/>
</dbReference>
<evidence type="ECO:0000259" key="4">
    <source>
        <dbReference type="Pfam" id="PF14686"/>
    </source>
</evidence>
<dbReference type="SUPFAM" id="SSF49785">
    <property type="entry name" value="Galactose-binding domain-like"/>
    <property type="match status" value="1"/>
</dbReference>
<feature type="signal peptide" evidence="2">
    <location>
        <begin position="1"/>
        <end position="26"/>
    </location>
</feature>
<organism evidence="5 6">
    <name type="scientific">Orbilia ellipsospora</name>
    <dbReference type="NCBI Taxonomy" id="2528407"/>
    <lineage>
        <taxon>Eukaryota</taxon>
        <taxon>Fungi</taxon>
        <taxon>Dikarya</taxon>
        <taxon>Ascomycota</taxon>
        <taxon>Pezizomycotina</taxon>
        <taxon>Orbiliomycetes</taxon>
        <taxon>Orbiliales</taxon>
        <taxon>Orbiliaceae</taxon>
        <taxon>Orbilia</taxon>
    </lineage>
</organism>
<dbReference type="CDD" id="cd10320">
    <property type="entry name" value="RGL4_N"/>
    <property type="match status" value="1"/>
</dbReference>
<evidence type="ECO:0008006" key="7">
    <source>
        <dbReference type="Google" id="ProtNLM"/>
    </source>
</evidence>
<dbReference type="CDD" id="cd10317">
    <property type="entry name" value="RGL4_C"/>
    <property type="match status" value="1"/>
</dbReference>
<evidence type="ECO:0000313" key="6">
    <source>
        <dbReference type="Proteomes" id="UP001365542"/>
    </source>
</evidence>
<dbReference type="Pfam" id="PF14686">
    <property type="entry name" value="fn3_3"/>
    <property type="match status" value="1"/>
</dbReference>
<dbReference type="Gene3D" id="2.60.40.1120">
    <property type="entry name" value="Carboxypeptidase-like, regulatory domain"/>
    <property type="match status" value="1"/>
</dbReference>
<dbReference type="Pfam" id="PF14683">
    <property type="entry name" value="CBM-like"/>
    <property type="match status" value="1"/>
</dbReference>
<keyword evidence="2" id="KW-0732">Signal</keyword>
<dbReference type="InterPro" id="IPR011013">
    <property type="entry name" value="Gal_mutarotase_sf_dom"/>
</dbReference>
<dbReference type="PANTHER" id="PTHR32018">
    <property type="entry name" value="RHAMNOGALACTURONATE LYASE FAMILY PROTEIN"/>
    <property type="match status" value="1"/>
</dbReference>
<dbReference type="Gene3D" id="2.70.98.10">
    <property type="match status" value="1"/>
</dbReference>
<dbReference type="GO" id="GO:0030246">
    <property type="term" value="F:carbohydrate binding"/>
    <property type="evidence" value="ECO:0007669"/>
    <property type="project" value="InterPro"/>
</dbReference>
<dbReference type="InterPro" id="IPR014718">
    <property type="entry name" value="GH-type_carb-bd"/>
</dbReference>
<evidence type="ECO:0000256" key="1">
    <source>
        <dbReference type="ARBA" id="ARBA00023180"/>
    </source>
</evidence>
<dbReference type="GO" id="GO:0005975">
    <property type="term" value="P:carbohydrate metabolic process"/>
    <property type="evidence" value="ECO:0007669"/>
    <property type="project" value="InterPro"/>
</dbReference>
<dbReference type="GO" id="GO:0003824">
    <property type="term" value="F:catalytic activity"/>
    <property type="evidence" value="ECO:0007669"/>
    <property type="project" value="InterPro"/>
</dbReference>
<dbReference type="PANTHER" id="PTHR32018:SF9">
    <property type="entry name" value="RHAMNOGALACTURONATE LYASE B"/>
    <property type="match status" value="1"/>
</dbReference>
<reference evidence="5 6" key="1">
    <citation type="submission" date="2019-10" db="EMBL/GenBank/DDBJ databases">
        <authorList>
            <person name="Palmer J.M."/>
        </authorList>
    </citation>
    <scope>NUCLEOTIDE SEQUENCE [LARGE SCALE GENOMIC DNA]</scope>
    <source>
        <strain evidence="5 6">TWF694</strain>
    </source>
</reference>
<feature type="chain" id="PRO_5043922924" description="Rhamnogalacturonan endolyase" evidence="2">
    <location>
        <begin position="27"/>
        <end position="665"/>
    </location>
</feature>
<gene>
    <name evidence="5" type="ORF">TWF694_005733</name>
</gene>
<keyword evidence="6" id="KW-1185">Reference proteome</keyword>
<dbReference type="InterPro" id="IPR008979">
    <property type="entry name" value="Galactose-bd-like_sf"/>
</dbReference>
<accession>A0AAV9WTX9</accession>
<dbReference type="SUPFAM" id="SSF74650">
    <property type="entry name" value="Galactose mutarotase-like"/>
    <property type="match status" value="1"/>
</dbReference>
<evidence type="ECO:0000313" key="5">
    <source>
        <dbReference type="EMBL" id="KAK6524069.1"/>
    </source>
</evidence>
<dbReference type="PROSITE" id="PS51257">
    <property type="entry name" value="PROKAR_LIPOPROTEIN"/>
    <property type="match status" value="1"/>
</dbReference>
<feature type="domain" description="Rhamnogalacturonan lyase" evidence="4">
    <location>
        <begin position="360"/>
        <end position="436"/>
    </location>
</feature>
<evidence type="ECO:0000256" key="2">
    <source>
        <dbReference type="SAM" id="SignalP"/>
    </source>
</evidence>
<sequence length="665" mass="73938">MSSLSRTGRFAVTLTALLGCFQIAYCAITAAETATNITISNGLLSLYLDKSKGYITKLYLGSQELLGTGQGLYLDCYCISSGAWTPGGSGATFELYTGSDKLQVPYAGVRMSHNYQNTGEILSQYWFLRDGETGLHAFSRISYNPADPSTTQILQEFRTLFRPNNKLWTHLLSSGDFYAPLPGAEAISKQIVVQDATWSFNRTPGDAYVSQMSDYFTKYMFAEEWRGEGVWGMYSNGSTSVDGNTYGAWLVLNTRDSYFNGPIHSDLTVDGIVYNYLVSNHHGDGAPVMGSGFERTFGPQYYYFNKGGPTDDIHTLRNDALKFNDPLWNTQFYDTIARHVTGYISSPHRGQWHAKVSIPAGASNTIAILSAPGVDPQDNNLNYQSYQYWAEVDPVTGEVEIDSIVEGTYRLTVYADGIFGDYIKDGIVITAGHTAHSHVTLKEESAGDEIFRIGIPDKSSGEYRHGYIRDQSKPLHPPEHRLYWPLHDFPTDFPNGVNYVVGESDYSVDWNYVHWSSFGGYANSLRTVPVYDNVNNWTVGFDVTQEQLKRKKTATFTVQVAGVKTAAGNTDVTGQPWSNLPYTVNVNGKDLEPWIIPYNQSSSCAVRSAVRCYNTAHKFVFGADMLKVGRNTFVLSLPYNATDVETAILPGTVYLQYDALRLEVD</sequence>
<dbReference type="CDD" id="cd10316">
    <property type="entry name" value="RGL4_M"/>
    <property type="match status" value="1"/>
</dbReference>
<dbReference type="Proteomes" id="UP001365542">
    <property type="component" value="Unassembled WGS sequence"/>
</dbReference>